<name>A0ABD3XZU4_SINWO</name>
<sequence>MSRFISEIEIKNGLGRFEFGQRKFRNALDAYAKLSSWKFTGNGNATFSTRLIRSKSYNESLAKNDIAPYLILDGMTPIFSLPEKVESIINGMDNMNVNVYRYPEGSYVALSDYWDCYEIDPHSLVTVKDIKPKVPKATILEKIITLSTAHPLPEYGENSFITFVTLASAISEMKSKIKIIRVKSVLEREEIVNIDVDRVPYMHSFGLTENYAVLIGMPFFVDPIKMLKTFTALDVFEWDTSAGTTMYVINIKTGKIQILKTDAIFFLHTVNAYEYEDDIIFLDIATYNDTRPMHMFDMDVLPIPSGRSQFIPPDLKRYKLDLSKNTVETFEFRSPSKVNLADHLEFPVINEKVRYHKYCYVYGIMYNMDREDFLPMALVKKDVCTGAGDTFWNQPFTYLTEPWFIPAPEASREDDGVILLPMLDIQTGKTTLIIFNATDLTIIAKSILPTSNPFSTHGRFFNEL</sequence>
<dbReference type="PANTHER" id="PTHR10543">
    <property type="entry name" value="BETA-CAROTENE DIOXYGENASE"/>
    <property type="match status" value="1"/>
</dbReference>
<feature type="binding site" evidence="5">
    <location>
        <position position="457"/>
    </location>
    <ligand>
        <name>Fe cation</name>
        <dbReference type="ChEBI" id="CHEBI:24875"/>
        <note>catalytic</note>
    </ligand>
</feature>
<organism evidence="6 7">
    <name type="scientific">Sinanodonta woodiana</name>
    <name type="common">Chinese pond mussel</name>
    <name type="synonym">Anodonta woodiana</name>
    <dbReference type="NCBI Taxonomy" id="1069815"/>
    <lineage>
        <taxon>Eukaryota</taxon>
        <taxon>Metazoa</taxon>
        <taxon>Spiralia</taxon>
        <taxon>Lophotrochozoa</taxon>
        <taxon>Mollusca</taxon>
        <taxon>Bivalvia</taxon>
        <taxon>Autobranchia</taxon>
        <taxon>Heteroconchia</taxon>
        <taxon>Palaeoheterodonta</taxon>
        <taxon>Unionida</taxon>
        <taxon>Unionoidea</taxon>
        <taxon>Unionidae</taxon>
        <taxon>Unioninae</taxon>
        <taxon>Sinanodonta</taxon>
    </lineage>
</organism>
<dbReference type="AlphaFoldDB" id="A0ABD3XZU4"/>
<protein>
    <submittedName>
        <fullName evidence="6">Uncharacterized protein</fullName>
    </submittedName>
</protein>
<keyword evidence="4 5" id="KW-0408">Iron</keyword>
<evidence type="ECO:0000256" key="1">
    <source>
        <dbReference type="ARBA" id="ARBA00006787"/>
    </source>
</evidence>
<dbReference type="GO" id="GO:0016491">
    <property type="term" value="F:oxidoreductase activity"/>
    <property type="evidence" value="ECO:0007669"/>
    <property type="project" value="UniProtKB-KW"/>
</dbReference>
<feature type="binding site" evidence="5">
    <location>
        <position position="150"/>
    </location>
    <ligand>
        <name>Fe cation</name>
        <dbReference type="ChEBI" id="CHEBI:24875"/>
        <note>catalytic</note>
    </ligand>
</feature>
<evidence type="ECO:0000256" key="2">
    <source>
        <dbReference type="ARBA" id="ARBA00022723"/>
    </source>
</evidence>
<evidence type="ECO:0000256" key="4">
    <source>
        <dbReference type="ARBA" id="ARBA00023004"/>
    </source>
</evidence>
<feature type="binding site" evidence="5">
    <location>
        <position position="203"/>
    </location>
    <ligand>
        <name>Fe cation</name>
        <dbReference type="ChEBI" id="CHEBI:24875"/>
        <note>catalytic</note>
    </ligand>
</feature>
<keyword evidence="2 5" id="KW-0479">Metal-binding</keyword>
<feature type="binding site" evidence="5">
    <location>
        <position position="268"/>
    </location>
    <ligand>
        <name>Fe cation</name>
        <dbReference type="ChEBI" id="CHEBI:24875"/>
        <note>catalytic</note>
    </ligand>
</feature>
<keyword evidence="7" id="KW-1185">Reference proteome</keyword>
<reference evidence="6 7" key="1">
    <citation type="submission" date="2024-11" db="EMBL/GenBank/DDBJ databases">
        <title>Chromosome-level genome assembly of the freshwater bivalve Anodonta woodiana.</title>
        <authorList>
            <person name="Chen X."/>
        </authorList>
    </citation>
    <scope>NUCLEOTIDE SEQUENCE [LARGE SCALE GENOMIC DNA]</scope>
    <source>
        <strain evidence="6">MN2024</strain>
        <tissue evidence="6">Gills</tissue>
    </source>
</reference>
<accession>A0ABD3XZU4</accession>
<evidence type="ECO:0000256" key="5">
    <source>
        <dbReference type="PIRSR" id="PIRSR604294-1"/>
    </source>
</evidence>
<comment type="similarity">
    <text evidence="1">Belongs to the carotenoid oxygenase family.</text>
</comment>
<dbReference type="Pfam" id="PF03055">
    <property type="entry name" value="RPE65"/>
    <property type="match status" value="1"/>
</dbReference>
<comment type="caution">
    <text evidence="6">The sequence shown here is derived from an EMBL/GenBank/DDBJ whole genome shotgun (WGS) entry which is preliminary data.</text>
</comment>
<dbReference type="EMBL" id="JBJQND010000001">
    <property type="protein sequence ID" value="KAL3891729.1"/>
    <property type="molecule type" value="Genomic_DNA"/>
</dbReference>
<evidence type="ECO:0000313" key="7">
    <source>
        <dbReference type="Proteomes" id="UP001634394"/>
    </source>
</evidence>
<evidence type="ECO:0000256" key="3">
    <source>
        <dbReference type="ARBA" id="ARBA00023002"/>
    </source>
</evidence>
<proteinExistence type="inferred from homology"/>
<dbReference type="InterPro" id="IPR004294">
    <property type="entry name" value="Carotenoid_Oase"/>
</dbReference>
<comment type="cofactor">
    <cofactor evidence="5">
        <name>Fe(2+)</name>
        <dbReference type="ChEBI" id="CHEBI:29033"/>
    </cofactor>
    <text evidence="5">Binds 1 Fe(2+) ion per subunit.</text>
</comment>
<dbReference type="PANTHER" id="PTHR10543:SF24">
    <property type="entry name" value="CAROTENOID ISOMEROOXYGENASE"/>
    <property type="match status" value="1"/>
</dbReference>
<gene>
    <name evidence="6" type="ORF">ACJMK2_003978</name>
</gene>
<evidence type="ECO:0000313" key="6">
    <source>
        <dbReference type="EMBL" id="KAL3891729.1"/>
    </source>
</evidence>
<keyword evidence="3" id="KW-0560">Oxidoreductase</keyword>
<dbReference type="Proteomes" id="UP001634394">
    <property type="component" value="Unassembled WGS sequence"/>
</dbReference>
<dbReference type="GO" id="GO:0046872">
    <property type="term" value="F:metal ion binding"/>
    <property type="evidence" value="ECO:0007669"/>
    <property type="project" value="UniProtKB-KW"/>
</dbReference>